<feature type="region of interest" description="Disordered" evidence="5">
    <location>
        <begin position="147"/>
        <end position="185"/>
    </location>
</feature>
<keyword evidence="6" id="KW-1133">Transmembrane helix</keyword>
<dbReference type="GO" id="GO:0000435">
    <property type="term" value="P:positive regulation of transcription from RNA polymerase II promoter by galactose"/>
    <property type="evidence" value="ECO:0007669"/>
    <property type="project" value="TreeGrafter"/>
</dbReference>
<dbReference type="Pfam" id="PF04082">
    <property type="entry name" value="Fungal_trans"/>
    <property type="match status" value="1"/>
</dbReference>
<feature type="compositionally biased region" description="Basic and acidic residues" evidence="5">
    <location>
        <begin position="164"/>
        <end position="183"/>
    </location>
</feature>
<reference evidence="8" key="1">
    <citation type="submission" date="2023-02" db="EMBL/GenBank/DDBJ databases">
        <authorList>
            <person name="Palmer J.M."/>
        </authorList>
    </citation>
    <scope>NUCLEOTIDE SEQUENCE</scope>
    <source>
        <strain evidence="8">FW57</strain>
    </source>
</reference>
<keyword evidence="1" id="KW-0805">Transcription regulation</keyword>
<dbReference type="GO" id="GO:0006351">
    <property type="term" value="P:DNA-templated transcription"/>
    <property type="evidence" value="ECO:0007669"/>
    <property type="project" value="InterPro"/>
</dbReference>
<evidence type="ECO:0000256" key="1">
    <source>
        <dbReference type="ARBA" id="ARBA00023015"/>
    </source>
</evidence>
<sequence length="663" mass="72609">MVSIPHSTGRVGAGPDPKHKYSNNPTVRIPEEKADLGGLPAVPSAQVPCTAPTLSPFGPELAALSQRLQVLEEQRKAESLDRDRSSEAQRSRSAEHHGANSTAQEPDVVDGMAAVAFGNGFDDREFIGPSSNVAFLRFIVHAVGHPSPSNLRDKTADPPGDSFLMRRRDAPADRSPERGRRVDPYTLPPQEEAELRFRMYFSTINLMIPCIHEESFRGTWARARVEGCRAVSRPWLGVINIVLALATNASAPTSPSAERATQADLHFQRAMELANPDILGHPSVELIQLLCLMVIYLEGTRYSSLAWTFHGLAVKGAYQLGLHFAASKNHSPLAREVRRRLWYWCVMNDRHQLAFSDVPSGVTTASLAYFDAMMSLAHIAGEVIDKMYDQNLGARPVLPTSEALDHMSRLCWQLAKWQDSLPACLRILTSHDTIDVGQTLETTRLRVLLSLRYLGVRILALRPVLAQFLDLPGATAASPSEHQSRWLRKSGAVLLDDLVRTSADVLHISEGLLVAARNANRNLLGAWWFSCYYTFNASLAVLGILALKRIPAYAADLASFPAAELRHLLDTALEILDGLDGGSEIITRCRAALAQLLQELDQDVESANAPMSLGLGLSPSSSSWSWQLMDQGLFAPELSSGPGFGAFGVEMSGAEFAMQSRER</sequence>
<dbReference type="Proteomes" id="UP001197093">
    <property type="component" value="Unassembled WGS sequence"/>
</dbReference>
<keyword evidence="6" id="KW-0812">Transmembrane</keyword>
<keyword evidence="4" id="KW-0539">Nucleus</keyword>
<protein>
    <recommendedName>
        <fullName evidence="7">Xylanolytic transcriptional activator regulatory domain-containing protein</fullName>
    </recommendedName>
</protein>
<dbReference type="InterPro" id="IPR007219">
    <property type="entry name" value="XnlR_reg_dom"/>
</dbReference>
<evidence type="ECO:0000259" key="7">
    <source>
        <dbReference type="Pfam" id="PF04082"/>
    </source>
</evidence>
<proteinExistence type="predicted"/>
<keyword evidence="9" id="KW-1185">Reference proteome</keyword>
<dbReference type="CDD" id="cd12148">
    <property type="entry name" value="fungal_TF_MHR"/>
    <property type="match status" value="1"/>
</dbReference>
<feature type="region of interest" description="Disordered" evidence="5">
    <location>
        <begin position="74"/>
        <end position="107"/>
    </location>
</feature>
<feature type="compositionally biased region" description="Basic and acidic residues" evidence="5">
    <location>
        <begin position="74"/>
        <end position="98"/>
    </location>
</feature>
<feature type="transmembrane region" description="Helical" evidence="6">
    <location>
        <begin position="526"/>
        <end position="547"/>
    </location>
</feature>
<accession>A0AAD4I1Q9</accession>
<keyword evidence="3" id="KW-0804">Transcription</keyword>
<evidence type="ECO:0000256" key="6">
    <source>
        <dbReference type="SAM" id="Phobius"/>
    </source>
</evidence>
<dbReference type="GO" id="GO:0005634">
    <property type="term" value="C:nucleus"/>
    <property type="evidence" value="ECO:0007669"/>
    <property type="project" value="TreeGrafter"/>
</dbReference>
<evidence type="ECO:0000313" key="8">
    <source>
        <dbReference type="EMBL" id="KAG7291466.1"/>
    </source>
</evidence>
<dbReference type="AlphaFoldDB" id="A0AAD4I1Q9"/>
<dbReference type="GO" id="GO:0008270">
    <property type="term" value="F:zinc ion binding"/>
    <property type="evidence" value="ECO:0007669"/>
    <property type="project" value="InterPro"/>
</dbReference>
<organism evidence="8 9">
    <name type="scientific">Staphylotrichum longicolle</name>
    <dbReference type="NCBI Taxonomy" id="669026"/>
    <lineage>
        <taxon>Eukaryota</taxon>
        <taxon>Fungi</taxon>
        <taxon>Dikarya</taxon>
        <taxon>Ascomycota</taxon>
        <taxon>Pezizomycotina</taxon>
        <taxon>Sordariomycetes</taxon>
        <taxon>Sordariomycetidae</taxon>
        <taxon>Sordariales</taxon>
        <taxon>Chaetomiaceae</taxon>
        <taxon>Staphylotrichum</taxon>
    </lineage>
</organism>
<dbReference type="PANTHER" id="PTHR47424">
    <property type="entry name" value="REGULATORY PROTEIN GAL4"/>
    <property type="match status" value="1"/>
</dbReference>
<dbReference type="InterPro" id="IPR051127">
    <property type="entry name" value="Fungal_SecMet_Regulators"/>
</dbReference>
<comment type="caution">
    <text evidence="8">The sequence shown here is derived from an EMBL/GenBank/DDBJ whole genome shotgun (WGS) entry which is preliminary data.</text>
</comment>
<evidence type="ECO:0000256" key="5">
    <source>
        <dbReference type="SAM" id="MobiDB-lite"/>
    </source>
</evidence>
<evidence type="ECO:0000256" key="3">
    <source>
        <dbReference type="ARBA" id="ARBA00023163"/>
    </source>
</evidence>
<keyword evidence="2" id="KW-0238">DNA-binding</keyword>
<gene>
    <name evidence="8" type="ORF">NEMBOFW57_001485</name>
</gene>
<dbReference type="GO" id="GO:0000981">
    <property type="term" value="F:DNA-binding transcription factor activity, RNA polymerase II-specific"/>
    <property type="evidence" value="ECO:0007669"/>
    <property type="project" value="TreeGrafter"/>
</dbReference>
<name>A0AAD4I1Q9_9PEZI</name>
<keyword evidence="6" id="KW-0472">Membrane</keyword>
<evidence type="ECO:0000256" key="4">
    <source>
        <dbReference type="ARBA" id="ARBA00023242"/>
    </source>
</evidence>
<evidence type="ECO:0000256" key="2">
    <source>
        <dbReference type="ARBA" id="ARBA00023125"/>
    </source>
</evidence>
<dbReference type="PANTHER" id="PTHR47424:SF3">
    <property type="entry name" value="REGULATORY PROTEIN GAL4"/>
    <property type="match status" value="1"/>
</dbReference>
<dbReference type="EMBL" id="JAHCVI010000001">
    <property type="protein sequence ID" value="KAG7291466.1"/>
    <property type="molecule type" value="Genomic_DNA"/>
</dbReference>
<dbReference type="GO" id="GO:0000978">
    <property type="term" value="F:RNA polymerase II cis-regulatory region sequence-specific DNA binding"/>
    <property type="evidence" value="ECO:0007669"/>
    <property type="project" value="TreeGrafter"/>
</dbReference>
<feature type="domain" description="Xylanolytic transcriptional activator regulatory" evidence="7">
    <location>
        <begin position="199"/>
        <end position="350"/>
    </location>
</feature>
<feature type="region of interest" description="Disordered" evidence="5">
    <location>
        <begin position="1"/>
        <end position="58"/>
    </location>
</feature>
<evidence type="ECO:0000313" key="9">
    <source>
        <dbReference type="Proteomes" id="UP001197093"/>
    </source>
</evidence>